<dbReference type="RefSeq" id="WP_073410120.1">
    <property type="nucleotide sequence ID" value="NZ_FQWH01000007.1"/>
</dbReference>
<dbReference type="AlphaFoldDB" id="A0A1M5QXE9"/>
<protein>
    <submittedName>
        <fullName evidence="1">Uncharacterized protein</fullName>
    </submittedName>
</protein>
<organism evidence="1 2">
    <name type="scientific">Flavobacterium johnsoniae</name>
    <name type="common">Cytophaga johnsonae</name>
    <dbReference type="NCBI Taxonomy" id="986"/>
    <lineage>
        <taxon>Bacteria</taxon>
        <taxon>Pseudomonadati</taxon>
        <taxon>Bacteroidota</taxon>
        <taxon>Flavobacteriia</taxon>
        <taxon>Flavobacteriales</taxon>
        <taxon>Flavobacteriaceae</taxon>
        <taxon>Flavobacterium</taxon>
    </lineage>
</organism>
<sequence length="117" mass="13861">MNEELHFIYERFYKKNNSNTKTVEDRISVANIGKNERKYFIFLKPGEKVIEYYDLTGFKLLGGTYDFMLDKNQADDFMETDFLNEQKVYKREALPETLKGYKLYKGLIGTNAARIIF</sequence>
<accession>A0A1M5QXE9</accession>
<name>A0A1M5QXE9_FLAJO</name>
<gene>
    <name evidence="1" type="ORF">SAMN05444388_107195</name>
</gene>
<evidence type="ECO:0000313" key="2">
    <source>
        <dbReference type="Proteomes" id="UP000184112"/>
    </source>
</evidence>
<dbReference type="Proteomes" id="UP000184112">
    <property type="component" value="Unassembled WGS sequence"/>
</dbReference>
<reference evidence="1 2" key="1">
    <citation type="submission" date="2016-11" db="EMBL/GenBank/DDBJ databases">
        <authorList>
            <person name="Jaros S."/>
            <person name="Januszkiewicz K."/>
            <person name="Wedrychowicz H."/>
        </authorList>
    </citation>
    <scope>NUCLEOTIDE SEQUENCE [LARGE SCALE GENOMIC DNA]</scope>
    <source>
        <strain evidence="1 2">DSM 6792</strain>
    </source>
</reference>
<evidence type="ECO:0000313" key="1">
    <source>
        <dbReference type="EMBL" id="SHH18430.1"/>
    </source>
</evidence>
<dbReference type="EMBL" id="FQWH01000007">
    <property type="protein sequence ID" value="SHH18430.1"/>
    <property type="molecule type" value="Genomic_DNA"/>
</dbReference>
<proteinExistence type="predicted"/>